<protein>
    <recommendedName>
        <fullName evidence="3">Gamma-butyrobetaine hydroxylase-like N-terminal domain-containing protein</fullName>
    </recommendedName>
</protein>
<accession>D6PCG8</accession>
<dbReference type="PANTHER" id="PTHR35303">
    <property type="entry name" value="OS02G0197800 PROTEIN"/>
    <property type="match status" value="1"/>
</dbReference>
<name>D6PCG8_9BACT</name>
<evidence type="ECO:0000256" key="2">
    <source>
        <dbReference type="ARBA" id="ARBA00023004"/>
    </source>
</evidence>
<dbReference type="Pfam" id="PF06155">
    <property type="entry name" value="GBBH-like_N"/>
    <property type="match status" value="1"/>
</dbReference>
<dbReference type="GO" id="GO:0046872">
    <property type="term" value="F:metal ion binding"/>
    <property type="evidence" value="ECO:0007669"/>
    <property type="project" value="UniProtKB-KW"/>
</dbReference>
<evidence type="ECO:0000313" key="4">
    <source>
        <dbReference type="EMBL" id="ADD93419.1"/>
    </source>
</evidence>
<reference evidence="4" key="1">
    <citation type="journal article" date="2010" name="ISME J.">
        <title>Metagenome of the Mediterranean deep chlorophyll maximum studied by direct and fosmid library 454 pyrosequencing.</title>
        <authorList>
            <person name="Ghai R."/>
            <person name="Martin-Cuadrado A.B."/>
            <person name="Molto A.G."/>
            <person name="Heredia I.G."/>
            <person name="Cabrera R."/>
            <person name="Martin J."/>
            <person name="Verdu M."/>
            <person name="Deschamps P."/>
            <person name="Moreira D."/>
            <person name="Lopez-Garcia P."/>
            <person name="Mira A."/>
            <person name="Rodriguez-Valera F."/>
        </authorList>
    </citation>
    <scope>NUCLEOTIDE SEQUENCE</scope>
</reference>
<organism evidence="4">
    <name type="scientific">uncultured marine bacterium MedDCM-OCT-S04-C103</name>
    <dbReference type="NCBI Taxonomy" id="743049"/>
    <lineage>
        <taxon>Bacteria</taxon>
        <taxon>environmental samples</taxon>
    </lineage>
</organism>
<sequence>MDIPVRFEIIGDSLALKWFDGTEDFWSGSFLRKHSPSAEQTGEMDIFGRIQGGSSGKDEYKEVKLLKLFTVGNYALRLLFSDGHSTGIYSWSYLRNLPKENANS</sequence>
<keyword evidence="2" id="KW-0408">Iron</keyword>
<dbReference type="AlphaFoldDB" id="D6PCG8"/>
<keyword evidence="1" id="KW-0479">Metal-binding</keyword>
<feature type="domain" description="Gamma-butyrobetaine hydroxylase-like N-terminal" evidence="3">
    <location>
        <begin position="12"/>
        <end position="95"/>
    </location>
</feature>
<dbReference type="EMBL" id="GU942982">
    <property type="protein sequence ID" value="ADD93419.1"/>
    <property type="molecule type" value="Genomic_DNA"/>
</dbReference>
<dbReference type="PANTHER" id="PTHR35303:SF5">
    <property type="entry name" value="OS02G0197800 PROTEIN"/>
    <property type="match status" value="1"/>
</dbReference>
<evidence type="ECO:0000256" key="1">
    <source>
        <dbReference type="ARBA" id="ARBA00022723"/>
    </source>
</evidence>
<evidence type="ECO:0000259" key="3">
    <source>
        <dbReference type="Pfam" id="PF06155"/>
    </source>
</evidence>
<proteinExistence type="predicted"/>
<dbReference type="Gene3D" id="3.30.2020.30">
    <property type="match status" value="1"/>
</dbReference>
<dbReference type="InterPro" id="IPR038492">
    <property type="entry name" value="GBBH-like_N_sf"/>
</dbReference>
<dbReference type="InterPro" id="IPR010376">
    <property type="entry name" value="GBBH-like_N"/>
</dbReference>